<evidence type="ECO:0000256" key="5">
    <source>
        <dbReference type="ARBA" id="ARBA00022670"/>
    </source>
</evidence>
<dbReference type="PANTHER" id="PTHR32194">
    <property type="entry name" value="METALLOPROTEASE TLDD"/>
    <property type="match status" value="1"/>
</dbReference>
<evidence type="ECO:0000256" key="6">
    <source>
        <dbReference type="ARBA" id="ARBA00022698"/>
    </source>
</evidence>
<comment type="catalytic activity">
    <reaction evidence="1">
        <text>Cleavage of peptide bonds with very broad specificity.</text>
        <dbReference type="EC" id="3.4.25.1"/>
    </reaction>
</comment>
<gene>
    <name evidence="10" type="ORF">EMH_0086300</name>
</gene>
<protein>
    <recommendedName>
        <fullName evidence="3">proteasome endopeptidase complex</fullName>
        <ecNumber evidence="3">3.4.25.1</ecNumber>
    </recommendedName>
</protein>
<dbReference type="GO" id="GO:0019774">
    <property type="term" value="C:proteasome core complex, beta-subunit complex"/>
    <property type="evidence" value="ECO:0007669"/>
    <property type="project" value="UniProtKB-ARBA"/>
</dbReference>
<dbReference type="GO" id="GO:0004298">
    <property type="term" value="F:threonine-type endopeptidase activity"/>
    <property type="evidence" value="ECO:0007669"/>
    <property type="project" value="UniProtKB-KW"/>
</dbReference>
<keyword evidence="5" id="KW-0645">Protease</keyword>
<keyword evidence="4" id="KW-0963">Cytoplasm</keyword>
<keyword evidence="8 10" id="KW-0647">Proteasome</keyword>
<evidence type="ECO:0000313" key="10">
    <source>
        <dbReference type="EMBL" id="CDJ36455.1"/>
    </source>
</evidence>
<dbReference type="RefSeq" id="XP_037878743.1">
    <property type="nucleotide sequence ID" value="XM_038022889.1"/>
</dbReference>
<evidence type="ECO:0000256" key="3">
    <source>
        <dbReference type="ARBA" id="ARBA00012039"/>
    </source>
</evidence>
<dbReference type="Pfam" id="PF00227">
    <property type="entry name" value="Proteasome"/>
    <property type="match status" value="1"/>
</dbReference>
<dbReference type="Proteomes" id="UP000030744">
    <property type="component" value="Unassembled WGS sequence"/>
</dbReference>
<keyword evidence="7" id="KW-0378">Hydrolase</keyword>
<accession>U6KEK8</accession>
<dbReference type="OrthoDB" id="7854943at2759"/>
<evidence type="ECO:0000256" key="4">
    <source>
        <dbReference type="ARBA" id="ARBA00022490"/>
    </source>
</evidence>
<feature type="active site" description="Nucleophile" evidence="9">
    <location>
        <position position="52"/>
    </location>
</feature>
<dbReference type="AlphaFoldDB" id="U6KEK8"/>
<dbReference type="VEuPathDB" id="ToxoDB:EMH_0086300"/>
<dbReference type="GO" id="GO:0051603">
    <property type="term" value="P:proteolysis involved in protein catabolic process"/>
    <property type="evidence" value="ECO:0007669"/>
    <property type="project" value="InterPro"/>
</dbReference>
<evidence type="ECO:0000256" key="1">
    <source>
        <dbReference type="ARBA" id="ARBA00001198"/>
    </source>
</evidence>
<dbReference type="Gene3D" id="3.60.20.10">
    <property type="entry name" value="Glutamine Phosphoribosylpyrophosphate, subunit 1, domain 1"/>
    <property type="match status" value="1"/>
</dbReference>
<dbReference type="InterPro" id="IPR000243">
    <property type="entry name" value="Pept_T1A_subB"/>
</dbReference>
<dbReference type="CDD" id="cd03762">
    <property type="entry name" value="proteasome_beta_type_6"/>
    <property type="match status" value="1"/>
</dbReference>
<comment type="subcellular location">
    <subcellularLocation>
        <location evidence="2">Nucleus</location>
    </subcellularLocation>
</comment>
<dbReference type="EC" id="3.4.25.1" evidence="3"/>
<name>U6KEK8_9EIME</name>
<keyword evidence="11" id="KW-1185">Reference proteome</keyword>
<evidence type="ECO:0000313" key="11">
    <source>
        <dbReference type="Proteomes" id="UP000030744"/>
    </source>
</evidence>
<proteinExistence type="predicted"/>
<keyword evidence="6" id="KW-0888">Threonine protease</keyword>
<dbReference type="GeneID" id="60404432"/>
<evidence type="ECO:0000256" key="9">
    <source>
        <dbReference type="PIRSR" id="PIRSR600243-1"/>
    </source>
</evidence>
<dbReference type="GO" id="GO:0005634">
    <property type="term" value="C:nucleus"/>
    <property type="evidence" value="ECO:0007669"/>
    <property type="project" value="UniProtKB-SubCell"/>
</dbReference>
<dbReference type="InterPro" id="IPR023333">
    <property type="entry name" value="Proteasome_suB-type"/>
</dbReference>
<sequence>MAQVLLDSDGLPCVAAASLSSSSSAAGAAGGPCAAAVAGGAAGDSNEVQTGTTIVACCYAGGVVLGADSRTSAGSYVVNRAARKITRLSDRICVCRSGSAADTQALAQIARVQLQMYSQELPRQYEGAARVRVAAHLLQKLSYEYKDVLTAGLIVGGWDPVEGPQVFSIPIGGSCIPVKYTAGGSGSVFITAFLDEHFRPDLTKEEAMQLVSKAVAHAIHRDGSSGGLIRLVTIEEEAMEEVCITGDNLPVDP</sequence>
<reference evidence="10" key="1">
    <citation type="submission" date="2013-10" db="EMBL/GenBank/DDBJ databases">
        <title>Genomic analysis of the causative agents of coccidiosis in chickens.</title>
        <authorList>
            <person name="Reid A.J."/>
            <person name="Blake D."/>
            <person name="Billington K."/>
            <person name="Browne H."/>
            <person name="Dunn M."/>
            <person name="Hung S."/>
            <person name="Kawahara F."/>
            <person name="Miranda-Saavedra D."/>
            <person name="Mourier T."/>
            <person name="Nagra H."/>
            <person name="Otto T.D."/>
            <person name="Rawlings N."/>
            <person name="Sanchez A."/>
            <person name="Sanders M."/>
            <person name="Subramaniam C."/>
            <person name="Tay Y."/>
            <person name="Dear P."/>
            <person name="Doerig C."/>
            <person name="Gruber A."/>
            <person name="Parkinson J."/>
            <person name="Shirley M."/>
            <person name="Wan K.L."/>
            <person name="Berriman M."/>
            <person name="Tomley F."/>
            <person name="Pain A."/>
        </authorList>
    </citation>
    <scope>NUCLEOTIDE SEQUENCE [LARGE SCALE GENOMIC DNA]</scope>
    <source>
        <strain evidence="10">Houghton</strain>
    </source>
</reference>
<dbReference type="PANTHER" id="PTHR32194:SF0">
    <property type="entry name" value="ATP-DEPENDENT PROTEASE SUBUNIT HSLV"/>
    <property type="match status" value="1"/>
</dbReference>
<reference evidence="10" key="2">
    <citation type="submission" date="2013-10" db="EMBL/GenBank/DDBJ databases">
        <authorList>
            <person name="Aslett M."/>
        </authorList>
    </citation>
    <scope>NUCLEOTIDE SEQUENCE [LARGE SCALE GENOMIC DNA]</scope>
    <source>
        <strain evidence="10">Houghton</strain>
    </source>
</reference>
<dbReference type="EMBL" id="HG736018">
    <property type="protein sequence ID" value="CDJ36455.1"/>
    <property type="molecule type" value="Genomic_DNA"/>
</dbReference>
<dbReference type="InterPro" id="IPR001353">
    <property type="entry name" value="Proteasome_sua/b"/>
</dbReference>
<dbReference type="GO" id="GO:0005737">
    <property type="term" value="C:cytoplasm"/>
    <property type="evidence" value="ECO:0007669"/>
    <property type="project" value="TreeGrafter"/>
</dbReference>
<dbReference type="SUPFAM" id="SSF56235">
    <property type="entry name" value="N-terminal nucleophile aminohydrolases (Ntn hydrolases)"/>
    <property type="match status" value="1"/>
</dbReference>
<organism evidence="10 11">
    <name type="scientific">Eimeria mitis</name>
    <dbReference type="NCBI Taxonomy" id="44415"/>
    <lineage>
        <taxon>Eukaryota</taxon>
        <taxon>Sar</taxon>
        <taxon>Alveolata</taxon>
        <taxon>Apicomplexa</taxon>
        <taxon>Conoidasida</taxon>
        <taxon>Coccidia</taxon>
        <taxon>Eucoccidiorida</taxon>
        <taxon>Eimeriorina</taxon>
        <taxon>Eimeriidae</taxon>
        <taxon>Eimeria</taxon>
    </lineage>
</organism>
<dbReference type="PROSITE" id="PS51476">
    <property type="entry name" value="PROTEASOME_BETA_2"/>
    <property type="match status" value="1"/>
</dbReference>
<dbReference type="InterPro" id="IPR029055">
    <property type="entry name" value="Ntn_hydrolases_N"/>
</dbReference>
<evidence type="ECO:0000256" key="8">
    <source>
        <dbReference type="ARBA" id="ARBA00022942"/>
    </source>
</evidence>
<dbReference type="PRINTS" id="PR00141">
    <property type="entry name" value="PROTEASOME"/>
</dbReference>
<evidence type="ECO:0000256" key="7">
    <source>
        <dbReference type="ARBA" id="ARBA00022801"/>
    </source>
</evidence>
<evidence type="ECO:0000256" key="2">
    <source>
        <dbReference type="ARBA" id="ARBA00004123"/>
    </source>
</evidence>